<sequence>MSFQNIVCLHFPRIDCFSQHLGFWWKGKHKYSTQLGAFFTFVIVIYFACFTVLYWIQHQEPGSQYYLKMEEQVDQANIIGDMSHSKQYIIAFGLQNIQNQIDYNDISYYNIKAKYFVENTNQDILERQLQGLNLPLFKCNEIQIEDDALQELKKLENYMCTDLANIDINQNDMLNHITIDFNICTPVNNQCKDPSKINSMLNDNLLTIYIPRIAISKNDRSTITTTIEKKYYSLYQNAQQKISFQLRSSRQESSQNILLYYQQKNSWLNMINQYQSVENQVNQPGGDIIIASIIIDYDQVIQDTYRVQNYEIIDFIVIIVSQTLFLYFFFSQVNSLNSQKNINKEINDRLLHSKEAETKLLLKLVSKAKEILANRKSVGNKLQPINDKKQDFEQYAEDNQISVKEKKDVIMNTDNFFQFDPNNIHNRSHEVINSNNVSFIPNYFGFELQNVIRPGRSSRYSIANHELGCNMKKKSTYDYQSTLQQFHQQKSNMQSVHNLNNRKTSNSIAKAQQQGMNSALIQQPRESITNAGRNSLLIPSPSLQNINSQINLQDQSGHIVANYPILNNNNFNNTLTERANTILSPQNIDSRGTALKHSFQKKDLELINDGDNITPLISEKQPNSTNRNSVSNLVKVDLKQIQKKDFSVNEDINNQDFENDVSQNYFQNNPNGGFHSLRSRQQSLFGASSLKKKQSFQLQGFNMFPQVNHQYGGAANFVNNRLPVINLNAVQQDNNNNIVNSIQNINNTNNNLQVNNCNCNIHNCNNNVNININNNITNMNQQNGLCITQARNSKIKFDNKSQIQKLEKVEEDNERDHEQSTKKRFSIQDLDFVYFCSLEKDNQDNKKQIQYPLLNEINLIKILEKLMELERLKNILLDSKQLAVFEYIVQSPIQKQDYFNQFFKNTNNTTNNNNNQVTQNLHNIGSFNTTSSSRDQVYFHEETIIRGWKAMVEIEKQKNKSDLDLRLINSINQNIYLLINLSNLDDVLQQSQEQKNNGNEMISNQLINFNQTVEQASLVPTRARGLADAIKQRNQRSLSESSCNRIIADENFNY</sequence>
<gene>
    <name evidence="2" type="ORF">TTHERM_01123980</name>
</gene>
<evidence type="ECO:0000313" key="3">
    <source>
        <dbReference type="Proteomes" id="UP000009168"/>
    </source>
</evidence>
<dbReference type="Proteomes" id="UP000009168">
    <property type="component" value="Unassembled WGS sequence"/>
</dbReference>
<dbReference type="RefSeq" id="XP_001030178.2">
    <property type="nucleotide sequence ID" value="XM_001030178.2"/>
</dbReference>
<dbReference type="EMBL" id="GG662311">
    <property type="protein sequence ID" value="EAR82515.2"/>
    <property type="molecule type" value="Genomic_DNA"/>
</dbReference>
<dbReference type="AlphaFoldDB" id="Q22B40"/>
<evidence type="ECO:0000313" key="2">
    <source>
        <dbReference type="EMBL" id="EAR82515.2"/>
    </source>
</evidence>
<dbReference type="HOGENOM" id="CLU_302585_0_0_1"/>
<protein>
    <submittedName>
        <fullName evidence="2">Transmembrane protein, putative</fullName>
    </submittedName>
</protein>
<feature type="transmembrane region" description="Helical" evidence="1">
    <location>
        <begin position="35"/>
        <end position="56"/>
    </location>
</feature>
<keyword evidence="3" id="KW-1185">Reference proteome</keyword>
<proteinExistence type="predicted"/>
<dbReference type="KEGG" id="tet:TTHERM_01123980"/>
<organism evidence="2 3">
    <name type="scientific">Tetrahymena thermophila (strain SB210)</name>
    <dbReference type="NCBI Taxonomy" id="312017"/>
    <lineage>
        <taxon>Eukaryota</taxon>
        <taxon>Sar</taxon>
        <taxon>Alveolata</taxon>
        <taxon>Ciliophora</taxon>
        <taxon>Intramacronucleata</taxon>
        <taxon>Oligohymenophorea</taxon>
        <taxon>Hymenostomatida</taxon>
        <taxon>Tetrahymenina</taxon>
        <taxon>Tetrahymenidae</taxon>
        <taxon>Tetrahymena</taxon>
    </lineage>
</organism>
<dbReference type="GeneID" id="7830526"/>
<keyword evidence="1 2" id="KW-0812">Transmembrane</keyword>
<evidence type="ECO:0000256" key="1">
    <source>
        <dbReference type="SAM" id="Phobius"/>
    </source>
</evidence>
<accession>Q22B40</accession>
<keyword evidence="1" id="KW-0472">Membrane</keyword>
<reference evidence="3" key="1">
    <citation type="journal article" date="2006" name="PLoS Biol.">
        <title>Macronuclear genome sequence of the ciliate Tetrahymena thermophila, a model eukaryote.</title>
        <authorList>
            <person name="Eisen J.A."/>
            <person name="Coyne R.S."/>
            <person name="Wu M."/>
            <person name="Wu D."/>
            <person name="Thiagarajan M."/>
            <person name="Wortman J.R."/>
            <person name="Badger J.H."/>
            <person name="Ren Q."/>
            <person name="Amedeo P."/>
            <person name="Jones K.M."/>
            <person name="Tallon L.J."/>
            <person name="Delcher A.L."/>
            <person name="Salzberg S.L."/>
            <person name="Silva J.C."/>
            <person name="Haas B.J."/>
            <person name="Majoros W.H."/>
            <person name="Farzad M."/>
            <person name="Carlton J.M."/>
            <person name="Smith R.K. Jr."/>
            <person name="Garg J."/>
            <person name="Pearlman R.E."/>
            <person name="Karrer K.M."/>
            <person name="Sun L."/>
            <person name="Manning G."/>
            <person name="Elde N.C."/>
            <person name="Turkewitz A.P."/>
            <person name="Asai D.J."/>
            <person name="Wilkes D.E."/>
            <person name="Wang Y."/>
            <person name="Cai H."/>
            <person name="Collins K."/>
            <person name="Stewart B.A."/>
            <person name="Lee S.R."/>
            <person name="Wilamowska K."/>
            <person name="Weinberg Z."/>
            <person name="Ruzzo W.L."/>
            <person name="Wloga D."/>
            <person name="Gaertig J."/>
            <person name="Frankel J."/>
            <person name="Tsao C.-C."/>
            <person name="Gorovsky M.A."/>
            <person name="Keeling P.J."/>
            <person name="Waller R.F."/>
            <person name="Patron N.J."/>
            <person name="Cherry J.M."/>
            <person name="Stover N.A."/>
            <person name="Krieger C.J."/>
            <person name="del Toro C."/>
            <person name="Ryder H.F."/>
            <person name="Williamson S.C."/>
            <person name="Barbeau R.A."/>
            <person name="Hamilton E.P."/>
            <person name="Orias E."/>
        </authorList>
    </citation>
    <scope>NUCLEOTIDE SEQUENCE [LARGE SCALE GENOMIC DNA]</scope>
    <source>
        <strain evidence="3">SB210</strain>
    </source>
</reference>
<name>Q22B40_TETTS</name>
<dbReference type="InParanoid" id="Q22B40"/>
<keyword evidence="1" id="KW-1133">Transmembrane helix</keyword>